<dbReference type="EC" id="4.3.99.3" evidence="8"/>
<dbReference type="GO" id="GO:0051539">
    <property type="term" value="F:4 iron, 4 sulfur cluster binding"/>
    <property type="evidence" value="ECO:0007669"/>
    <property type="project" value="UniProtKB-UniRule"/>
</dbReference>
<name>A0A285GWQ3_9FIRM</name>
<evidence type="ECO:0000256" key="1">
    <source>
        <dbReference type="ARBA" id="ARBA00022485"/>
    </source>
</evidence>
<evidence type="ECO:0000256" key="4">
    <source>
        <dbReference type="ARBA" id="ARBA00022842"/>
    </source>
</evidence>
<dbReference type="Pfam" id="PF04055">
    <property type="entry name" value="Radical_SAM"/>
    <property type="match status" value="1"/>
</dbReference>
<feature type="binding site" evidence="8">
    <location>
        <position position="46"/>
    </location>
    <ligand>
        <name>[4Fe-4S] cluster</name>
        <dbReference type="ChEBI" id="CHEBI:49883"/>
        <note>4Fe-4S-S-AdoMet</note>
    </ligand>
</feature>
<keyword evidence="3 8" id="KW-0479">Metal-binding</keyword>
<dbReference type="STRING" id="1413210.U472_02525"/>
<comment type="cofactor">
    <cofactor evidence="8">
        <name>[4Fe-4S] cluster</name>
        <dbReference type="ChEBI" id="CHEBI:49883"/>
    </cofactor>
    <text evidence="8">Binds 1 [4Fe-4S] cluster. The cluster is coordinated with 3 cysteines and an exchangeable S-adenosyl-L-methionine.</text>
</comment>
<dbReference type="OrthoDB" id="9792276at2"/>
<comment type="caution">
    <text evidence="8">Lacks conserved residue(s) required for the propagation of feature annotation.</text>
</comment>
<comment type="function">
    <text evidence="8">Catalyzes the complex heterocyclic radical-mediated conversion of 6-carboxy-5,6,7,8-tetrahydropterin (CPH4) to 7-carboxy-7-deazaguanine (CDG), a step common to the biosynthetic pathways of all 7-deazapurine-containing compounds.</text>
</comment>
<feature type="binding site" evidence="8">
    <location>
        <position position="43"/>
    </location>
    <ligand>
        <name>[4Fe-4S] cluster</name>
        <dbReference type="ChEBI" id="CHEBI:49883"/>
        <note>4Fe-4S-S-AdoMet</note>
    </ligand>
</feature>
<dbReference type="GO" id="GO:0008616">
    <property type="term" value="P:tRNA queuosine(34) biosynthetic process"/>
    <property type="evidence" value="ECO:0007669"/>
    <property type="project" value="UniProtKB-UniRule"/>
</dbReference>
<keyword evidence="5 8" id="KW-0408">Iron</keyword>
<gene>
    <name evidence="8" type="primary">queE</name>
    <name evidence="10" type="ORF">SAMN06265827_11177</name>
</gene>
<dbReference type="GO" id="GO:0016840">
    <property type="term" value="F:carbon-nitrogen lyase activity"/>
    <property type="evidence" value="ECO:0007669"/>
    <property type="project" value="UniProtKB-UniRule"/>
</dbReference>
<feature type="binding site" evidence="8">
    <location>
        <begin position="45"/>
        <end position="47"/>
    </location>
    <ligand>
        <name>S-adenosyl-L-methionine</name>
        <dbReference type="ChEBI" id="CHEBI:59789"/>
    </ligand>
</feature>
<accession>A0A285GWQ3</accession>
<feature type="binding site" evidence="8">
    <location>
        <position position="84"/>
    </location>
    <ligand>
        <name>S-adenosyl-L-methionine</name>
        <dbReference type="ChEBI" id="CHEBI:59789"/>
    </ligand>
</feature>
<organism evidence="10 11">
    <name type="scientific">Orenia metallireducens</name>
    <dbReference type="NCBI Taxonomy" id="1413210"/>
    <lineage>
        <taxon>Bacteria</taxon>
        <taxon>Bacillati</taxon>
        <taxon>Bacillota</taxon>
        <taxon>Clostridia</taxon>
        <taxon>Halanaerobiales</taxon>
        <taxon>Halobacteroidaceae</taxon>
        <taxon>Orenia</taxon>
    </lineage>
</organism>
<evidence type="ECO:0000313" key="10">
    <source>
        <dbReference type="EMBL" id="SNY27734.1"/>
    </source>
</evidence>
<comment type="catalytic activity">
    <reaction evidence="8">
        <text>6-carboxy-5,6,7,8-tetrahydropterin + H(+) = 7-carboxy-7-carbaguanine + NH4(+)</text>
        <dbReference type="Rhea" id="RHEA:27974"/>
        <dbReference type="ChEBI" id="CHEBI:15378"/>
        <dbReference type="ChEBI" id="CHEBI:28938"/>
        <dbReference type="ChEBI" id="CHEBI:61032"/>
        <dbReference type="ChEBI" id="CHEBI:61036"/>
        <dbReference type="EC" id="4.3.99.3"/>
    </reaction>
</comment>
<keyword evidence="8" id="KW-0671">Queuosine biosynthesis</keyword>
<comment type="cofactor">
    <cofactor evidence="8">
        <name>Mg(2+)</name>
        <dbReference type="ChEBI" id="CHEBI:18420"/>
    </cofactor>
</comment>
<dbReference type="GO" id="GO:0000287">
    <property type="term" value="F:magnesium ion binding"/>
    <property type="evidence" value="ECO:0007669"/>
    <property type="project" value="UniProtKB-UniRule"/>
</dbReference>
<dbReference type="PANTHER" id="PTHR42836">
    <property type="entry name" value="7-CARBOXY-7-DEAZAGUANINE SYNTHASE"/>
    <property type="match status" value="1"/>
</dbReference>
<evidence type="ECO:0000256" key="6">
    <source>
        <dbReference type="ARBA" id="ARBA00023014"/>
    </source>
</evidence>
<dbReference type="UniPathway" id="UPA00391"/>
<dbReference type="HAMAP" id="MF_00917">
    <property type="entry name" value="QueE"/>
    <property type="match status" value="1"/>
</dbReference>
<dbReference type="PANTHER" id="PTHR42836:SF1">
    <property type="entry name" value="7-CARBOXY-7-DEAZAGUANINE SYNTHASE"/>
    <property type="match status" value="1"/>
</dbReference>
<keyword evidence="1 8" id="KW-0004">4Fe-4S</keyword>
<dbReference type="InterPro" id="IPR013785">
    <property type="entry name" value="Aldolase_TIM"/>
</dbReference>
<feature type="binding site" evidence="8">
    <location>
        <position position="35"/>
    </location>
    <ligand>
        <name>substrate</name>
    </ligand>
</feature>
<dbReference type="CDD" id="cd01335">
    <property type="entry name" value="Radical_SAM"/>
    <property type="match status" value="1"/>
</dbReference>
<dbReference type="Proteomes" id="UP000219573">
    <property type="component" value="Unassembled WGS sequence"/>
</dbReference>
<keyword evidence="7 8" id="KW-0456">Lyase</keyword>
<evidence type="ECO:0000256" key="8">
    <source>
        <dbReference type="HAMAP-Rule" id="MF_00917"/>
    </source>
</evidence>
<dbReference type="GO" id="GO:1904047">
    <property type="term" value="F:S-adenosyl-L-methionine binding"/>
    <property type="evidence" value="ECO:0007669"/>
    <property type="project" value="UniProtKB-UniRule"/>
</dbReference>
<keyword evidence="11" id="KW-1185">Reference proteome</keyword>
<dbReference type="RefSeq" id="WP_097017745.1">
    <property type="nucleotide sequence ID" value="NZ_OBDZ01000011.1"/>
</dbReference>
<feature type="binding site" evidence="8">
    <location>
        <position position="82"/>
    </location>
    <ligand>
        <name>substrate</name>
    </ligand>
</feature>
<comment type="pathway">
    <text evidence="8">Purine metabolism; 7-cyano-7-deazaguanine biosynthesis.</text>
</comment>
<evidence type="ECO:0000256" key="7">
    <source>
        <dbReference type="ARBA" id="ARBA00023239"/>
    </source>
</evidence>
<keyword evidence="6 8" id="KW-0411">Iron-sulfur</keyword>
<dbReference type="SFLD" id="SFLDS00029">
    <property type="entry name" value="Radical_SAM"/>
    <property type="match status" value="1"/>
</dbReference>
<comment type="subunit">
    <text evidence="8">Homodimer.</text>
</comment>
<evidence type="ECO:0000256" key="2">
    <source>
        <dbReference type="ARBA" id="ARBA00022691"/>
    </source>
</evidence>
<evidence type="ECO:0000256" key="5">
    <source>
        <dbReference type="ARBA" id="ARBA00023004"/>
    </source>
</evidence>
<dbReference type="SUPFAM" id="SSF102114">
    <property type="entry name" value="Radical SAM enzymes"/>
    <property type="match status" value="1"/>
</dbReference>
<comment type="similarity">
    <text evidence="8">Belongs to the radical SAM superfamily. 7-carboxy-7-deazaguanine synthase family.</text>
</comment>
<dbReference type="InterPro" id="IPR058240">
    <property type="entry name" value="rSAM_sf"/>
</dbReference>
<reference evidence="11" key="1">
    <citation type="submission" date="2017-09" db="EMBL/GenBank/DDBJ databases">
        <authorList>
            <person name="Varghese N."/>
            <person name="Submissions S."/>
        </authorList>
    </citation>
    <scope>NUCLEOTIDE SEQUENCE [LARGE SCALE GENOMIC DNA]</scope>
    <source>
        <strain evidence="11">MSL47</strain>
    </source>
</reference>
<feature type="domain" description="Radical SAM core" evidence="9">
    <location>
        <begin position="26"/>
        <end position="243"/>
    </location>
</feature>
<sequence length="248" mass="28608">MRIRELEEIKIPIVEIFNSISGEGISAGEVVTFLRVAGCNLRCGYCDTTYSYQGSDDEYQWLTFQEILERLSRYNCNKVICTGGEPLETTKVKRYLPLYLLKQGYEVRIESNGSCPIYSQEELREFAITEEINRLDYTLDIKVPSSKMSDHNIFAENFINLISGDELKFVVGNDKDLNYAKEVIDEYRDILAKGDVIINFSPVFETIKAETIVEFLKENNSYFVDNNLQTRLSLQLHKFIWDPEAKGV</sequence>
<keyword evidence="2 8" id="KW-0949">S-adenosyl-L-methionine</keyword>
<dbReference type="EMBL" id="OBDZ01000011">
    <property type="protein sequence ID" value="SNY27734.1"/>
    <property type="molecule type" value="Genomic_DNA"/>
</dbReference>
<dbReference type="PROSITE" id="PS51918">
    <property type="entry name" value="RADICAL_SAM"/>
    <property type="match status" value="1"/>
</dbReference>
<evidence type="ECO:0000313" key="11">
    <source>
        <dbReference type="Proteomes" id="UP000219573"/>
    </source>
</evidence>
<comment type="cofactor">
    <cofactor evidence="8">
        <name>S-adenosyl-L-methionine</name>
        <dbReference type="ChEBI" id="CHEBI:59789"/>
    </cofactor>
    <text evidence="8">Binds 1 S-adenosyl-L-methionine per subunit.</text>
</comment>
<feature type="binding site" evidence="8">
    <location>
        <position position="39"/>
    </location>
    <ligand>
        <name>[4Fe-4S] cluster</name>
        <dbReference type="ChEBI" id="CHEBI:49883"/>
        <note>4Fe-4S-S-AdoMet</note>
    </ligand>
</feature>
<dbReference type="AlphaFoldDB" id="A0A285GWQ3"/>
<dbReference type="Gene3D" id="3.20.20.70">
    <property type="entry name" value="Aldolase class I"/>
    <property type="match status" value="1"/>
</dbReference>
<dbReference type="InterPro" id="IPR007197">
    <property type="entry name" value="rSAM"/>
</dbReference>
<evidence type="ECO:0000256" key="3">
    <source>
        <dbReference type="ARBA" id="ARBA00022723"/>
    </source>
</evidence>
<evidence type="ECO:0000259" key="9">
    <source>
        <dbReference type="PROSITE" id="PS51918"/>
    </source>
</evidence>
<proteinExistence type="inferred from homology"/>
<protein>
    <recommendedName>
        <fullName evidence="8">7-carboxy-7-deazaguanine synthase</fullName>
        <shortName evidence="8">CDG synthase</shortName>
        <ecNumber evidence="8">4.3.99.3</ecNumber>
    </recommendedName>
    <alternativeName>
        <fullName evidence="8">Queuosine biosynthesis protein QueE</fullName>
    </alternativeName>
</protein>
<feature type="binding site" evidence="8">
    <location>
        <begin position="20"/>
        <end position="22"/>
    </location>
    <ligand>
        <name>substrate</name>
    </ligand>
</feature>
<feature type="binding site" evidence="8">
    <location>
        <position position="48"/>
    </location>
    <ligand>
        <name>Mg(2+)</name>
        <dbReference type="ChEBI" id="CHEBI:18420"/>
    </ligand>
</feature>
<dbReference type="PIRSF" id="PIRSF000370">
    <property type="entry name" value="QueE"/>
    <property type="match status" value="1"/>
</dbReference>
<keyword evidence="4 8" id="KW-0460">Magnesium</keyword>
<dbReference type="InterPro" id="IPR024924">
    <property type="entry name" value="7-CO-7-deazaguanine_synth-like"/>
</dbReference>